<dbReference type="PROSITE" id="PS51819">
    <property type="entry name" value="VOC"/>
    <property type="match status" value="1"/>
</dbReference>
<sequence>MIESSARNAHHSETITDESASQATVKIMEAPADTMTDDPPVPNTARIGRAALNVADLEAMVEFYRDVVGLAVRTRTETTATLGTDDAALLVLEENEDAPPRQRDEAGLFHTAFRVPTREALGAAFDRLRDRWTLTGASDHYVSEALYCRDPEDNGVEIYWDKPRTEWPRNDDGTIAIGTVPLELDEVAAASNGAASAPPETSIGHVHLEVSSLPATRAFYGETLGLRVQTAMESALFLAAGDYHHHLGVNTWNERTQPATNRHRGVAWFEFSLPNPATVEAVRHRLAETDRSVTELDSEDGIAVADPDGITVRFRSR</sequence>
<evidence type="ECO:0000313" key="5">
    <source>
        <dbReference type="Proteomes" id="UP000011591"/>
    </source>
</evidence>
<dbReference type="PROSITE" id="PS00934">
    <property type="entry name" value="GLYOXALASE_I_1"/>
    <property type="match status" value="1"/>
</dbReference>
<name>M0AVW5_9EURY</name>
<evidence type="ECO:0000259" key="3">
    <source>
        <dbReference type="PROSITE" id="PS51819"/>
    </source>
</evidence>
<feature type="region of interest" description="Disordered" evidence="2">
    <location>
        <begin position="1"/>
        <end position="22"/>
    </location>
</feature>
<dbReference type="InterPro" id="IPR004360">
    <property type="entry name" value="Glyas_Fos-R_dOase_dom"/>
</dbReference>
<dbReference type="PANTHER" id="PTHR43279:SF1">
    <property type="entry name" value="CATECHOL-2,3-DIOXYGENASE"/>
    <property type="match status" value="1"/>
</dbReference>
<evidence type="ECO:0000256" key="2">
    <source>
        <dbReference type="SAM" id="MobiDB-lite"/>
    </source>
</evidence>
<dbReference type="InterPro" id="IPR037523">
    <property type="entry name" value="VOC_core"/>
</dbReference>
<dbReference type="GO" id="GO:0046872">
    <property type="term" value="F:metal ion binding"/>
    <property type="evidence" value="ECO:0007669"/>
    <property type="project" value="UniProtKB-KW"/>
</dbReference>
<comment type="caution">
    <text evidence="4">The sequence shown here is derived from an EMBL/GenBank/DDBJ whole genome shotgun (WGS) entry which is preliminary data.</text>
</comment>
<dbReference type="PATRIC" id="fig|1227491.4.peg.3530"/>
<dbReference type="GO" id="GO:0051213">
    <property type="term" value="F:dioxygenase activity"/>
    <property type="evidence" value="ECO:0007669"/>
    <property type="project" value="UniProtKB-KW"/>
</dbReference>
<protein>
    <submittedName>
        <fullName evidence="4">Glyoxalase/bleomycin resistance protein/dioxygenase</fullName>
    </submittedName>
</protein>
<keyword evidence="1" id="KW-0479">Metal-binding</keyword>
<evidence type="ECO:0000313" key="4">
    <source>
        <dbReference type="EMBL" id="ELZ02098.1"/>
    </source>
</evidence>
<accession>M0AVW5</accession>
<proteinExistence type="predicted"/>
<dbReference type="InterPro" id="IPR029068">
    <property type="entry name" value="Glyas_Bleomycin-R_OHBP_Dase"/>
</dbReference>
<dbReference type="EMBL" id="AOIP01000040">
    <property type="protein sequence ID" value="ELZ02098.1"/>
    <property type="molecule type" value="Genomic_DNA"/>
</dbReference>
<keyword evidence="4" id="KW-0223">Dioxygenase</keyword>
<dbReference type="SUPFAM" id="SSF54593">
    <property type="entry name" value="Glyoxalase/Bleomycin resistance protein/Dihydroxybiphenyl dioxygenase"/>
    <property type="match status" value="2"/>
</dbReference>
<evidence type="ECO:0000256" key="1">
    <source>
        <dbReference type="ARBA" id="ARBA00022723"/>
    </source>
</evidence>
<dbReference type="PANTHER" id="PTHR43279">
    <property type="entry name" value="CATECHOL-2,3-DIOXYGENASE"/>
    <property type="match status" value="1"/>
</dbReference>
<dbReference type="Gene3D" id="3.10.180.10">
    <property type="entry name" value="2,3-Dihydroxybiphenyl 1,2-Dioxygenase, domain 1"/>
    <property type="match status" value="2"/>
</dbReference>
<keyword evidence="5" id="KW-1185">Reference proteome</keyword>
<dbReference type="CDD" id="cd16359">
    <property type="entry name" value="VOC_BsCatE_like_C"/>
    <property type="match status" value="1"/>
</dbReference>
<dbReference type="Proteomes" id="UP000011591">
    <property type="component" value="Unassembled WGS sequence"/>
</dbReference>
<dbReference type="Pfam" id="PF00903">
    <property type="entry name" value="Glyoxalase"/>
    <property type="match status" value="2"/>
</dbReference>
<dbReference type="GO" id="GO:0004462">
    <property type="term" value="F:lactoylglutathione lyase activity"/>
    <property type="evidence" value="ECO:0007669"/>
    <property type="project" value="InterPro"/>
</dbReference>
<feature type="domain" description="VOC" evidence="3">
    <location>
        <begin position="46"/>
        <end position="161"/>
    </location>
</feature>
<dbReference type="InterPro" id="IPR018146">
    <property type="entry name" value="Glyoxalase_1_CS"/>
</dbReference>
<gene>
    <name evidence="4" type="ORF">C480_17237</name>
</gene>
<dbReference type="AlphaFoldDB" id="M0AVW5"/>
<organism evidence="4 5">
    <name type="scientific">Natrialba aegyptia DSM 13077</name>
    <dbReference type="NCBI Taxonomy" id="1227491"/>
    <lineage>
        <taxon>Archaea</taxon>
        <taxon>Methanobacteriati</taxon>
        <taxon>Methanobacteriota</taxon>
        <taxon>Stenosarchaea group</taxon>
        <taxon>Halobacteria</taxon>
        <taxon>Halobacteriales</taxon>
        <taxon>Natrialbaceae</taxon>
        <taxon>Natrialba</taxon>
    </lineage>
</organism>
<keyword evidence="4" id="KW-0560">Oxidoreductase</keyword>
<reference evidence="4 5" key="1">
    <citation type="journal article" date="2014" name="PLoS Genet.">
        <title>Phylogenetically driven sequencing of extremely halophilic archaea reveals strategies for static and dynamic osmo-response.</title>
        <authorList>
            <person name="Becker E.A."/>
            <person name="Seitzer P.M."/>
            <person name="Tritt A."/>
            <person name="Larsen D."/>
            <person name="Krusor M."/>
            <person name="Yao A.I."/>
            <person name="Wu D."/>
            <person name="Madern D."/>
            <person name="Eisen J.A."/>
            <person name="Darling A.E."/>
            <person name="Facciotti M.T."/>
        </authorList>
    </citation>
    <scope>NUCLEOTIDE SEQUENCE [LARGE SCALE GENOMIC DNA]</scope>
    <source>
        <strain evidence="4 5">DSM 13077</strain>
    </source>
</reference>